<evidence type="ECO:0000259" key="3">
    <source>
        <dbReference type="PROSITE" id="PS51186"/>
    </source>
</evidence>
<evidence type="ECO:0000313" key="4">
    <source>
        <dbReference type="EMBL" id="MFC4824677.1"/>
    </source>
</evidence>
<dbReference type="Proteomes" id="UP001595945">
    <property type="component" value="Unassembled WGS sequence"/>
</dbReference>
<dbReference type="PANTHER" id="PTHR23091:SF4">
    <property type="entry name" value="N-TERMINAL AMINO-ACID N(ALPHA)-ACETYLTRANSFERASE NATA"/>
    <property type="match status" value="1"/>
</dbReference>
<gene>
    <name evidence="4" type="ORF">ACFO9K_10425</name>
</gene>
<keyword evidence="2 4" id="KW-0012">Acyltransferase</keyword>
<dbReference type="EC" id="2.3.1.-" evidence="4"/>
<dbReference type="RefSeq" id="WP_254269596.1">
    <property type="nucleotide sequence ID" value="NZ_CP100400.1"/>
</dbReference>
<dbReference type="InterPro" id="IPR000182">
    <property type="entry name" value="GNAT_dom"/>
</dbReference>
<dbReference type="CDD" id="cd04301">
    <property type="entry name" value="NAT_SF"/>
    <property type="match status" value="1"/>
</dbReference>
<evidence type="ECO:0000313" key="5">
    <source>
        <dbReference type="Proteomes" id="UP001595945"/>
    </source>
</evidence>
<proteinExistence type="predicted"/>
<accession>A0ABD5Q1M4</accession>
<feature type="domain" description="N-acetyltransferase" evidence="3">
    <location>
        <begin position="12"/>
        <end position="176"/>
    </location>
</feature>
<dbReference type="GO" id="GO:0016746">
    <property type="term" value="F:acyltransferase activity"/>
    <property type="evidence" value="ECO:0007669"/>
    <property type="project" value="UniProtKB-KW"/>
</dbReference>
<reference evidence="4 5" key="1">
    <citation type="journal article" date="2019" name="Int. J. Syst. Evol. Microbiol.">
        <title>The Global Catalogue of Microorganisms (GCM) 10K type strain sequencing project: providing services to taxonomists for standard genome sequencing and annotation.</title>
        <authorList>
            <consortium name="The Broad Institute Genomics Platform"/>
            <consortium name="The Broad Institute Genome Sequencing Center for Infectious Disease"/>
            <person name="Wu L."/>
            <person name="Ma J."/>
        </authorList>
    </citation>
    <scope>NUCLEOTIDE SEQUENCE [LARGE SCALE GENOMIC DNA]</scope>
    <source>
        <strain evidence="4 5">XZYJ18</strain>
    </source>
</reference>
<dbReference type="PANTHER" id="PTHR23091">
    <property type="entry name" value="N-TERMINAL ACETYLTRANSFERASE"/>
    <property type="match status" value="1"/>
</dbReference>
<dbReference type="AlphaFoldDB" id="A0ABD5Q1M4"/>
<dbReference type="SUPFAM" id="SSF55729">
    <property type="entry name" value="Acyl-CoA N-acyltransferases (Nat)"/>
    <property type="match status" value="1"/>
</dbReference>
<sequence>MTTTHAEDGGGVRIRQAVQADLLAVLRIERASFDQPWPFSAFERYLGERGFLVAVAGGGSGSPLVEGGDERGVRTNESVVGYVVADLVPNHGRPFGHVKDIAVHPDHRGEGVGARLLERALHVLEVRGARSVKLEVRASNDRAVSLYRDFDFEFLRTIPRYYDDGEDALIMVVDLDA</sequence>
<protein>
    <submittedName>
        <fullName evidence="4">GNAT family N-acetyltransferase</fullName>
        <ecNumber evidence="4">2.3.1.-</ecNumber>
    </submittedName>
</protein>
<dbReference type="InterPro" id="IPR045047">
    <property type="entry name" value="Ard1-like"/>
</dbReference>
<dbReference type="PROSITE" id="PS51186">
    <property type="entry name" value="GNAT"/>
    <property type="match status" value="1"/>
</dbReference>
<keyword evidence="1 4" id="KW-0808">Transferase</keyword>
<evidence type="ECO:0000256" key="2">
    <source>
        <dbReference type="ARBA" id="ARBA00023315"/>
    </source>
</evidence>
<dbReference type="Gene3D" id="3.40.630.30">
    <property type="match status" value="1"/>
</dbReference>
<keyword evidence="5" id="KW-1185">Reference proteome</keyword>
<organism evidence="4 5">
    <name type="scientific">Halorussus aquaticus</name>
    <dbReference type="NCBI Taxonomy" id="2953748"/>
    <lineage>
        <taxon>Archaea</taxon>
        <taxon>Methanobacteriati</taxon>
        <taxon>Methanobacteriota</taxon>
        <taxon>Stenosarchaea group</taxon>
        <taxon>Halobacteria</taxon>
        <taxon>Halobacteriales</taxon>
        <taxon>Haladaptataceae</taxon>
        <taxon>Halorussus</taxon>
    </lineage>
</organism>
<evidence type="ECO:0000256" key="1">
    <source>
        <dbReference type="ARBA" id="ARBA00022679"/>
    </source>
</evidence>
<dbReference type="GeneID" id="73044629"/>
<comment type="caution">
    <text evidence="4">The sequence shown here is derived from an EMBL/GenBank/DDBJ whole genome shotgun (WGS) entry which is preliminary data.</text>
</comment>
<dbReference type="Pfam" id="PF00583">
    <property type="entry name" value="Acetyltransf_1"/>
    <property type="match status" value="1"/>
</dbReference>
<name>A0ABD5Q1M4_9EURY</name>
<dbReference type="InterPro" id="IPR016181">
    <property type="entry name" value="Acyl_CoA_acyltransferase"/>
</dbReference>
<dbReference type="EMBL" id="JBHSHT010000001">
    <property type="protein sequence ID" value="MFC4824677.1"/>
    <property type="molecule type" value="Genomic_DNA"/>
</dbReference>